<gene>
    <name evidence="2" type="ORF">ALP16_200016</name>
</gene>
<accession>A0A3M5ZUM7</accession>
<name>A0A3M5ZUM7_PSESS</name>
<dbReference type="Proteomes" id="UP000272703">
    <property type="component" value="Unassembled WGS sequence"/>
</dbReference>
<evidence type="ECO:0000256" key="1">
    <source>
        <dbReference type="SAM" id="Phobius"/>
    </source>
</evidence>
<proteinExistence type="predicted"/>
<evidence type="ECO:0000313" key="2">
    <source>
        <dbReference type="EMBL" id="RMV10800.1"/>
    </source>
</evidence>
<keyword evidence="1" id="KW-0812">Transmembrane</keyword>
<keyword evidence="1" id="KW-1133">Transmembrane helix</keyword>
<dbReference type="EMBL" id="RBUN01000525">
    <property type="protein sequence ID" value="RMV10800.1"/>
    <property type="molecule type" value="Genomic_DNA"/>
</dbReference>
<sequence length="52" mass="5636">MKSAIAVLVFTLLSICFFEYGQQFASQLSTQIGACGLVTAFLSLTITAFRKV</sequence>
<organism evidence="2 3">
    <name type="scientific">Pseudomonas savastanoi</name>
    <name type="common">Pseudomonas syringae pv. savastanoi</name>
    <dbReference type="NCBI Taxonomy" id="29438"/>
    <lineage>
        <taxon>Bacteria</taxon>
        <taxon>Pseudomonadati</taxon>
        <taxon>Pseudomonadota</taxon>
        <taxon>Gammaproteobacteria</taxon>
        <taxon>Pseudomonadales</taxon>
        <taxon>Pseudomonadaceae</taxon>
        <taxon>Pseudomonas</taxon>
    </lineage>
</organism>
<protein>
    <submittedName>
        <fullName evidence="2">Uncharacterized protein</fullName>
    </submittedName>
</protein>
<comment type="caution">
    <text evidence="2">The sequence shown here is derived from an EMBL/GenBank/DDBJ whole genome shotgun (WGS) entry which is preliminary data.</text>
</comment>
<evidence type="ECO:0000313" key="3">
    <source>
        <dbReference type="Proteomes" id="UP000272703"/>
    </source>
</evidence>
<dbReference type="AlphaFoldDB" id="A0A3M5ZUM7"/>
<reference evidence="2 3" key="1">
    <citation type="submission" date="2018-08" db="EMBL/GenBank/DDBJ databases">
        <title>Recombination of ecologically and evolutionarily significant loci maintains genetic cohesion in the Pseudomonas syringae species complex.</title>
        <authorList>
            <person name="Dillon M."/>
            <person name="Thakur S."/>
            <person name="Almeida R.N.D."/>
            <person name="Weir B.S."/>
            <person name="Guttman D.S."/>
        </authorList>
    </citation>
    <scope>NUCLEOTIDE SEQUENCE [LARGE SCALE GENOMIC DNA]</scope>
    <source>
        <strain evidence="2 3">ICMP 11897</strain>
    </source>
</reference>
<keyword evidence="1" id="KW-0472">Membrane</keyword>
<feature type="transmembrane region" description="Helical" evidence="1">
    <location>
        <begin position="28"/>
        <end position="49"/>
    </location>
</feature>